<feature type="transmembrane region" description="Helical" evidence="1">
    <location>
        <begin position="6"/>
        <end position="30"/>
    </location>
</feature>
<sequence>MSPYELYVYSAIGLLTVCSLVTRAGFAVFGDYLPLPDSLRRALRFAPVAALTAIIVPEILPWAPGEGPRFDVRLLAAVIAVLVYFRTRSAVLVIISGMLALWGLRWVAG</sequence>
<feature type="transmembrane region" description="Helical" evidence="1">
    <location>
        <begin position="75"/>
        <end position="104"/>
    </location>
</feature>
<proteinExistence type="predicted"/>
<keyword evidence="1" id="KW-1133">Transmembrane helix</keyword>
<comment type="caution">
    <text evidence="2">The sequence shown here is derived from an EMBL/GenBank/DDBJ whole genome shotgun (WGS) entry which is preliminary data.</text>
</comment>
<keyword evidence="1" id="KW-0472">Membrane</keyword>
<organism evidence="2 3">
    <name type="scientific">Achromobacter aloeverae</name>
    <dbReference type="NCBI Taxonomy" id="1750518"/>
    <lineage>
        <taxon>Bacteria</taxon>
        <taxon>Pseudomonadati</taxon>
        <taxon>Pseudomonadota</taxon>
        <taxon>Betaproteobacteria</taxon>
        <taxon>Burkholderiales</taxon>
        <taxon>Alcaligenaceae</taxon>
        <taxon>Achromobacter</taxon>
    </lineage>
</organism>
<dbReference type="Proteomes" id="UP000290849">
    <property type="component" value="Unassembled WGS sequence"/>
</dbReference>
<name>A0A4V1MRE1_9BURK</name>
<accession>A0A4V1MRE1</accession>
<evidence type="ECO:0000313" key="3">
    <source>
        <dbReference type="Proteomes" id="UP000290849"/>
    </source>
</evidence>
<dbReference type="Pfam" id="PF05437">
    <property type="entry name" value="AzlD"/>
    <property type="match status" value="1"/>
</dbReference>
<dbReference type="OrthoDB" id="8638405at2"/>
<gene>
    <name evidence="2" type="ORF">C7R54_27850</name>
</gene>
<evidence type="ECO:0008006" key="4">
    <source>
        <dbReference type="Google" id="ProtNLM"/>
    </source>
</evidence>
<dbReference type="AlphaFoldDB" id="A0A4V1MRE1"/>
<keyword evidence="1" id="KW-0812">Transmembrane</keyword>
<protein>
    <recommendedName>
        <fullName evidence="4">Branched-chain amino acid transporter</fullName>
    </recommendedName>
</protein>
<evidence type="ECO:0000256" key="1">
    <source>
        <dbReference type="SAM" id="Phobius"/>
    </source>
</evidence>
<evidence type="ECO:0000313" key="2">
    <source>
        <dbReference type="EMBL" id="RXN83416.1"/>
    </source>
</evidence>
<keyword evidence="3" id="KW-1185">Reference proteome</keyword>
<reference evidence="2 3" key="1">
    <citation type="journal article" date="2017" name="Int. J. Syst. Evol. Microbiol.">
        <title>Achromobacter aloeverae sp. nov., isolated from the root of Aloe vera (L.) Burm.f.</title>
        <authorList>
            <person name="Kuncharoen N."/>
            <person name="Muramatsu Y."/>
            <person name="Shibata C."/>
            <person name="Kamakura Y."/>
            <person name="Nakagawa Y."/>
            <person name="Tanasupawat S."/>
        </authorList>
    </citation>
    <scope>NUCLEOTIDE SEQUENCE [LARGE SCALE GENOMIC DNA]</scope>
    <source>
        <strain evidence="2 3">AVA-1</strain>
    </source>
</reference>
<dbReference type="EMBL" id="PYAL01000010">
    <property type="protein sequence ID" value="RXN83416.1"/>
    <property type="molecule type" value="Genomic_DNA"/>
</dbReference>
<dbReference type="InterPro" id="IPR008407">
    <property type="entry name" value="Brnchd-chn_aa_trnsp_AzlD"/>
</dbReference>